<gene>
    <name evidence="20" type="ORF">JOF56_010964</name>
</gene>
<dbReference type="SMART" id="SM00387">
    <property type="entry name" value="HATPase_c"/>
    <property type="match status" value="1"/>
</dbReference>
<dbReference type="InterPro" id="IPR004358">
    <property type="entry name" value="Sig_transdc_His_kin-like_C"/>
</dbReference>
<keyword evidence="8" id="KW-0597">Phosphoprotein</keyword>
<protein>
    <recommendedName>
        <fullName evidence="5">Oxygen sensor histidine kinase NreB</fullName>
        <ecNumber evidence="4">2.7.13.3</ecNumber>
    </recommendedName>
    <alternativeName>
        <fullName evidence="18">Nitrogen regulation protein B</fullName>
    </alternativeName>
</protein>
<dbReference type="Proteomes" id="UP001519332">
    <property type="component" value="Unassembled WGS sequence"/>
</dbReference>
<dbReference type="InterPro" id="IPR050482">
    <property type="entry name" value="Sensor_HK_TwoCompSys"/>
</dbReference>
<evidence type="ECO:0000259" key="19">
    <source>
        <dbReference type="PROSITE" id="PS50109"/>
    </source>
</evidence>
<evidence type="ECO:0000256" key="7">
    <source>
        <dbReference type="ARBA" id="ARBA00022490"/>
    </source>
</evidence>
<dbReference type="InterPro" id="IPR005467">
    <property type="entry name" value="His_kinase_dom"/>
</dbReference>
<comment type="subcellular location">
    <subcellularLocation>
        <location evidence="3">Cytoplasm</location>
    </subcellularLocation>
</comment>
<name>A0ABS4U304_9PSEU</name>
<keyword evidence="13" id="KW-0067">ATP-binding</keyword>
<keyword evidence="21" id="KW-1185">Reference proteome</keyword>
<proteinExistence type="predicted"/>
<evidence type="ECO:0000256" key="9">
    <source>
        <dbReference type="ARBA" id="ARBA00022679"/>
    </source>
</evidence>
<evidence type="ECO:0000256" key="11">
    <source>
        <dbReference type="ARBA" id="ARBA00022741"/>
    </source>
</evidence>
<dbReference type="GO" id="GO:0016301">
    <property type="term" value="F:kinase activity"/>
    <property type="evidence" value="ECO:0007669"/>
    <property type="project" value="UniProtKB-KW"/>
</dbReference>
<dbReference type="InterPro" id="IPR003594">
    <property type="entry name" value="HATPase_dom"/>
</dbReference>
<keyword evidence="15" id="KW-0902">Two-component regulatory system</keyword>
<dbReference type="Gene3D" id="1.20.5.1930">
    <property type="match status" value="1"/>
</dbReference>
<dbReference type="PANTHER" id="PTHR24421:SF10">
    <property type="entry name" value="NITRATE_NITRITE SENSOR PROTEIN NARQ"/>
    <property type="match status" value="1"/>
</dbReference>
<dbReference type="PRINTS" id="PR00344">
    <property type="entry name" value="BCTRLSENSOR"/>
</dbReference>
<accession>A0ABS4U304</accession>
<evidence type="ECO:0000256" key="18">
    <source>
        <dbReference type="ARBA" id="ARBA00030800"/>
    </source>
</evidence>
<dbReference type="PANTHER" id="PTHR24421">
    <property type="entry name" value="NITRATE/NITRITE SENSOR PROTEIN NARX-RELATED"/>
    <property type="match status" value="1"/>
</dbReference>
<dbReference type="SUPFAM" id="SSF55874">
    <property type="entry name" value="ATPase domain of HSP90 chaperone/DNA topoisomerase II/histidine kinase"/>
    <property type="match status" value="1"/>
</dbReference>
<dbReference type="Gene3D" id="3.30.565.10">
    <property type="entry name" value="Histidine kinase-like ATPase, C-terminal domain"/>
    <property type="match status" value="1"/>
</dbReference>
<dbReference type="RefSeq" id="WP_209647172.1">
    <property type="nucleotide sequence ID" value="NZ_JAGINW010000001.1"/>
</dbReference>
<evidence type="ECO:0000256" key="2">
    <source>
        <dbReference type="ARBA" id="ARBA00001966"/>
    </source>
</evidence>
<evidence type="ECO:0000256" key="13">
    <source>
        <dbReference type="ARBA" id="ARBA00022840"/>
    </source>
</evidence>
<keyword evidence="10" id="KW-0479">Metal-binding</keyword>
<sequence length="355" mass="38189">MAGGQDKITIEFTSSVRQRAMDTLSRRLRELRSPLIESGQAADQLRYQLGSVLDDVESIGDATAAGDLRAARLSEEIGVARAMRGVHPLESVQAAIEMFQVLLPVVTRELRDRGGGAAAITAATEVLNLAIMRRVGFGAVSYASYLLKKVNNSHRDERTRIGRELHDRAAHSIGVALQNLELHDVYQSQDPDRAREKIEAARGMMLDALDAVRETAQELRDSTTEHGGLYQAVANYAESHIPAGIEVDVAVAGDLAALPLEVSEELYIVIREAVRNAVLHASPHTIRIDVEVREGKTLAKVEDDGSGFDVALTPAGIGLLSMSERIELLGGALMITSTPGDGTTVSMTVPVTAEP</sequence>
<evidence type="ECO:0000256" key="10">
    <source>
        <dbReference type="ARBA" id="ARBA00022723"/>
    </source>
</evidence>
<dbReference type="InterPro" id="IPR011712">
    <property type="entry name" value="Sig_transdc_His_kin_sub3_dim/P"/>
</dbReference>
<dbReference type="CDD" id="cd16917">
    <property type="entry name" value="HATPase_UhpB-NarQ-NarX-like"/>
    <property type="match status" value="1"/>
</dbReference>
<dbReference type="EC" id="2.7.13.3" evidence="4"/>
<keyword evidence="6" id="KW-0004">4Fe-4S</keyword>
<keyword evidence="12 20" id="KW-0418">Kinase</keyword>
<reference evidence="20 21" key="1">
    <citation type="submission" date="2021-03" db="EMBL/GenBank/DDBJ databases">
        <title>Sequencing the genomes of 1000 actinobacteria strains.</title>
        <authorList>
            <person name="Klenk H.-P."/>
        </authorList>
    </citation>
    <scope>NUCLEOTIDE SEQUENCE [LARGE SCALE GENOMIC DNA]</scope>
    <source>
        <strain evidence="20 21">DSM 46670</strain>
    </source>
</reference>
<evidence type="ECO:0000256" key="14">
    <source>
        <dbReference type="ARBA" id="ARBA00023004"/>
    </source>
</evidence>
<organism evidence="20 21">
    <name type="scientific">Kibdelosporangium banguiense</name>
    <dbReference type="NCBI Taxonomy" id="1365924"/>
    <lineage>
        <taxon>Bacteria</taxon>
        <taxon>Bacillati</taxon>
        <taxon>Actinomycetota</taxon>
        <taxon>Actinomycetes</taxon>
        <taxon>Pseudonocardiales</taxon>
        <taxon>Pseudonocardiaceae</taxon>
        <taxon>Kibdelosporangium</taxon>
    </lineage>
</organism>
<evidence type="ECO:0000256" key="16">
    <source>
        <dbReference type="ARBA" id="ARBA00023014"/>
    </source>
</evidence>
<dbReference type="Pfam" id="PF02518">
    <property type="entry name" value="HATPase_c"/>
    <property type="match status" value="1"/>
</dbReference>
<feature type="domain" description="Histidine kinase" evidence="19">
    <location>
        <begin position="265"/>
        <end position="353"/>
    </location>
</feature>
<evidence type="ECO:0000256" key="4">
    <source>
        <dbReference type="ARBA" id="ARBA00012438"/>
    </source>
</evidence>
<evidence type="ECO:0000256" key="8">
    <source>
        <dbReference type="ARBA" id="ARBA00022553"/>
    </source>
</evidence>
<keyword evidence="9" id="KW-0808">Transferase</keyword>
<evidence type="ECO:0000313" key="21">
    <source>
        <dbReference type="Proteomes" id="UP001519332"/>
    </source>
</evidence>
<evidence type="ECO:0000256" key="5">
    <source>
        <dbReference type="ARBA" id="ARBA00017322"/>
    </source>
</evidence>
<evidence type="ECO:0000256" key="3">
    <source>
        <dbReference type="ARBA" id="ARBA00004496"/>
    </source>
</evidence>
<keyword evidence="14" id="KW-0408">Iron</keyword>
<evidence type="ECO:0000256" key="17">
    <source>
        <dbReference type="ARBA" id="ARBA00024827"/>
    </source>
</evidence>
<evidence type="ECO:0000256" key="1">
    <source>
        <dbReference type="ARBA" id="ARBA00000085"/>
    </source>
</evidence>
<dbReference type="EMBL" id="JAGINW010000001">
    <property type="protein sequence ID" value="MBP2330579.1"/>
    <property type="molecule type" value="Genomic_DNA"/>
</dbReference>
<evidence type="ECO:0000256" key="12">
    <source>
        <dbReference type="ARBA" id="ARBA00022777"/>
    </source>
</evidence>
<keyword evidence="11" id="KW-0547">Nucleotide-binding</keyword>
<dbReference type="InterPro" id="IPR036890">
    <property type="entry name" value="HATPase_C_sf"/>
</dbReference>
<comment type="function">
    <text evidence="17">Member of the two-component regulatory system NreB/NreC involved in the control of dissimilatory nitrate/nitrite reduction in response to oxygen. NreB functions as a direct oxygen sensor histidine kinase which is autophosphorylated, in the absence of oxygen, probably at the conserved histidine residue, and transfers its phosphate group probably to a conserved aspartate residue of NreC. NreB/NreC activates the expression of the nitrate (narGHJI) and nitrite (nir) reductase operons, as well as the putative nitrate transporter gene narT.</text>
</comment>
<evidence type="ECO:0000256" key="15">
    <source>
        <dbReference type="ARBA" id="ARBA00023012"/>
    </source>
</evidence>
<evidence type="ECO:0000313" key="20">
    <source>
        <dbReference type="EMBL" id="MBP2330579.1"/>
    </source>
</evidence>
<keyword evidence="16" id="KW-0411">Iron-sulfur</keyword>
<dbReference type="PROSITE" id="PS50109">
    <property type="entry name" value="HIS_KIN"/>
    <property type="match status" value="1"/>
</dbReference>
<evidence type="ECO:0000256" key="6">
    <source>
        <dbReference type="ARBA" id="ARBA00022485"/>
    </source>
</evidence>
<comment type="caution">
    <text evidence="20">The sequence shown here is derived from an EMBL/GenBank/DDBJ whole genome shotgun (WGS) entry which is preliminary data.</text>
</comment>
<comment type="cofactor">
    <cofactor evidence="2">
        <name>[4Fe-4S] cluster</name>
        <dbReference type="ChEBI" id="CHEBI:49883"/>
    </cofactor>
</comment>
<comment type="catalytic activity">
    <reaction evidence="1">
        <text>ATP + protein L-histidine = ADP + protein N-phospho-L-histidine.</text>
        <dbReference type="EC" id="2.7.13.3"/>
    </reaction>
</comment>
<dbReference type="Pfam" id="PF07730">
    <property type="entry name" value="HisKA_3"/>
    <property type="match status" value="1"/>
</dbReference>
<keyword evidence="7" id="KW-0963">Cytoplasm</keyword>